<dbReference type="AlphaFoldDB" id="A0A650FHL2"/>
<accession>A0A650FHL2</accession>
<keyword evidence="2" id="KW-0150">Chloroplast</keyword>
<protein>
    <submittedName>
        <fullName evidence="2">Ribosomal protein L21</fullName>
    </submittedName>
</protein>
<name>A0A650FHL2_9TRAC</name>
<dbReference type="Pfam" id="PF00829">
    <property type="entry name" value="Ribosomal_L21p"/>
    <property type="match status" value="1"/>
</dbReference>
<dbReference type="InterPro" id="IPR028909">
    <property type="entry name" value="bL21-like"/>
</dbReference>
<dbReference type="GO" id="GO:0005840">
    <property type="term" value="C:ribosome"/>
    <property type="evidence" value="ECO:0007669"/>
    <property type="project" value="UniProtKB-KW"/>
</dbReference>
<dbReference type="SUPFAM" id="SSF141091">
    <property type="entry name" value="L21p-like"/>
    <property type="match status" value="1"/>
</dbReference>
<reference evidence="2" key="1">
    <citation type="journal article" date="2019" name="J. ISSAAS">
        <title>Phylogenomics of Selaginellaceae with special reference to the enigmatic sanguinolenta group.</title>
        <authorList>
            <person name="Zhang H.-R."/>
            <person name="Wei R."/>
            <person name="Xiang Q.-P."/>
            <person name="Zhang X.-C."/>
        </authorList>
    </citation>
    <scope>NUCLEOTIDE SEQUENCE</scope>
</reference>
<evidence type="ECO:0000313" key="2">
    <source>
        <dbReference type="EMBL" id="QGU93272.1"/>
    </source>
</evidence>
<gene>
    <name evidence="2" type="primary">rpl21</name>
</gene>
<feature type="region of interest" description="Disordered" evidence="1">
    <location>
        <begin position="1"/>
        <end position="23"/>
    </location>
</feature>
<dbReference type="EMBL" id="MK622383">
    <property type="protein sequence ID" value="QGU93272.1"/>
    <property type="molecule type" value="Genomic_DNA"/>
</dbReference>
<dbReference type="GO" id="GO:0005737">
    <property type="term" value="C:cytoplasm"/>
    <property type="evidence" value="ECO:0007669"/>
    <property type="project" value="UniProtKB-ARBA"/>
</dbReference>
<evidence type="ECO:0000256" key="1">
    <source>
        <dbReference type="SAM" id="MobiDB-lite"/>
    </source>
</evidence>
<organism evidence="2">
    <name type="scientific">Selaginella sanguinolenta</name>
    <dbReference type="NCBI Taxonomy" id="493175"/>
    <lineage>
        <taxon>Eukaryota</taxon>
        <taxon>Viridiplantae</taxon>
        <taxon>Streptophyta</taxon>
        <taxon>Embryophyta</taxon>
        <taxon>Tracheophyta</taxon>
        <taxon>Lycopodiopsida</taxon>
        <taxon>Selaginellales</taxon>
        <taxon>Selaginellaceae</taxon>
        <taxon>Selaginella</taxon>
    </lineage>
</organism>
<sequence length="122" mass="13249">MTDTYAATETGGEQPRVEPGRSHDIRHLASLEPNLSPNTKVSIYRVLMICHESTRNLGHPWPEGAVAKGRVSHPRLGNKITVCGMRPGRGAQCNNGLGHRQSLARSVVDPTCLNGEDSILDK</sequence>
<keyword evidence="2" id="KW-0934">Plastid</keyword>
<geneLocation type="chloroplast" evidence="2"/>
<keyword evidence="2" id="KW-0689">Ribosomal protein</keyword>
<dbReference type="InterPro" id="IPR036164">
    <property type="entry name" value="bL21-like_sf"/>
</dbReference>
<keyword evidence="2" id="KW-0687">Ribonucleoprotein</keyword>
<proteinExistence type="predicted"/>